<dbReference type="GO" id="GO:0016020">
    <property type="term" value="C:membrane"/>
    <property type="evidence" value="ECO:0007669"/>
    <property type="project" value="InterPro"/>
</dbReference>
<dbReference type="InterPro" id="IPR011256">
    <property type="entry name" value="Reg_factor_effector_dom_sf"/>
</dbReference>
<dbReference type="Gene3D" id="3.20.80.10">
    <property type="entry name" value="Regulatory factor, effector binding domain"/>
    <property type="match status" value="1"/>
</dbReference>
<dbReference type="Pfam" id="PF04832">
    <property type="entry name" value="SOUL"/>
    <property type="match status" value="2"/>
</dbReference>
<dbReference type="GO" id="GO:0048193">
    <property type="term" value="P:Golgi vesicle transport"/>
    <property type="evidence" value="ECO:0007669"/>
    <property type="project" value="InterPro"/>
</dbReference>
<gene>
    <name evidence="5" type="ORF">C2S53_013962</name>
</gene>
<dbReference type="EMBL" id="SDAM02000007">
    <property type="protein sequence ID" value="KAH6837802.1"/>
    <property type="molecule type" value="Genomic_DNA"/>
</dbReference>
<dbReference type="InterPro" id="IPR015260">
    <property type="entry name" value="Syntaxin-6/10/61_N"/>
</dbReference>
<dbReference type="Pfam" id="PF09177">
    <property type="entry name" value="STX6_10_61_N"/>
    <property type="match status" value="1"/>
</dbReference>
<accession>A0AAD4JPU5</accession>
<dbReference type="GO" id="GO:0015031">
    <property type="term" value="P:protein transport"/>
    <property type="evidence" value="ECO:0007669"/>
    <property type="project" value="UniProtKB-KW"/>
</dbReference>
<dbReference type="GO" id="GO:0012505">
    <property type="term" value="C:endomembrane system"/>
    <property type="evidence" value="ECO:0007669"/>
    <property type="project" value="UniProtKB-SubCell"/>
</dbReference>
<comment type="caution">
    <text evidence="5">The sequence shown here is derived from an EMBL/GenBank/DDBJ whole genome shotgun (WGS) entry which is preliminary data.</text>
</comment>
<organism evidence="5 6">
    <name type="scientific">Perilla frutescens var. hirtella</name>
    <name type="common">Perilla citriodora</name>
    <name type="synonym">Perilla setoyensis</name>
    <dbReference type="NCBI Taxonomy" id="608512"/>
    <lineage>
        <taxon>Eukaryota</taxon>
        <taxon>Viridiplantae</taxon>
        <taxon>Streptophyta</taxon>
        <taxon>Embryophyta</taxon>
        <taxon>Tracheophyta</taxon>
        <taxon>Spermatophyta</taxon>
        <taxon>Magnoliopsida</taxon>
        <taxon>eudicotyledons</taxon>
        <taxon>Gunneridae</taxon>
        <taxon>Pentapetalae</taxon>
        <taxon>asterids</taxon>
        <taxon>lamiids</taxon>
        <taxon>Lamiales</taxon>
        <taxon>Lamiaceae</taxon>
        <taxon>Nepetoideae</taxon>
        <taxon>Elsholtzieae</taxon>
        <taxon>Perilla</taxon>
    </lineage>
</organism>
<dbReference type="Gene3D" id="1.20.58.90">
    <property type="match status" value="1"/>
</dbReference>
<dbReference type="Proteomes" id="UP001190926">
    <property type="component" value="Unassembled WGS sequence"/>
</dbReference>
<evidence type="ECO:0000256" key="3">
    <source>
        <dbReference type="ARBA" id="ARBA00046280"/>
    </source>
</evidence>
<dbReference type="InterPro" id="IPR010989">
    <property type="entry name" value="SNARE"/>
</dbReference>
<dbReference type="PANTHER" id="PTHR11220">
    <property type="entry name" value="HEME-BINDING PROTEIN-RELATED"/>
    <property type="match status" value="1"/>
</dbReference>
<name>A0AAD4JPU5_PERFH</name>
<keyword evidence="2" id="KW-0813">Transport</keyword>
<keyword evidence="6" id="KW-1185">Reference proteome</keyword>
<keyword evidence="2" id="KW-0653">Protein transport</keyword>
<comment type="subcellular location">
    <subcellularLocation>
        <location evidence="3">Endomembrane system</location>
        <topology evidence="3">Single-pass type IV membrane protein</topology>
    </subcellularLocation>
</comment>
<comment type="similarity">
    <text evidence="1">Belongs to the HEBP family.</text>
</comment>
<proteinExistence type="inferred from homology"/>
<evidence type="ECO:0000259" key="4">
    <source>
        <dbReference type="Pfam" id="PF09177"/>
    </source>
</evidence>
<dbReference type="AlphaFoldDB" id="A0AAD4JPU5"/>
<sequence length="600" mass="69058">MESIYRLLLHEQKSLIEGDHKYGKLLSSVEHHRLDLATALETAKWQLEDFEREANSLAFVDKSQVKKNVITRHQQFIRAIREQIGLVEQSMNTSLGNSLRNMLLNEQDRNGLAIFLSGEKPTKHIANKELEDNDILRRFLDPTVSSSSREVNNGEKDGENMSFLDHNENSITKMDFGSSSSVEEANYGRYDEEGTWDLEASGPEARSYLQNNKLRDYSRRMNIFGSFGNFLSIYGRRASRNFIKRLKDGEEQMQSPIYRNSQHRMQRYLACLRPAFVVSTFHPLRAQISARALQSSNWIRDHREKCQRSFRNHRILFILPLLLTLLVLIKSMATADSTKRASVRVRTTSPLEARVSLVLALAAQTSSLSQRLLMDLATETAKYVFPNRRFESRTFEEALMSVPDLETVEFKVLKRNDRYEIREVESYFIAETTMPGKYGFDFAGASRSFNVLAEYLFGKNTKEKPMEMTTPVFTRRVKSQGEKMDMTTPVITRRVEDEDKWKMSFVLPSKYGANLPLPKDSSVTITEVPKRVVAVVAFSGFVTDDEIARRESTLRELLRKDTEYRVKDGASVEVAQYNPPFALPFNRRNEIALEVVEKQA</sequence>
<evidence type="ECO:0000256" key="1">
    <source>
        <dbReference type="ARBA" id="ARBA00009817"/>
    </source>
</evidence>
<evidence type="ECO:0000256" key="2">
    <source>
        <dbReference type="ARBA" id="ARBA00022927"/>
    </source>
</evidence>
<dbReference type="InterPro" id="IPR006917">
    <property type="entry name" value="SOUL_heme-bd"/>
</dbReference>
<dbReference type="PANTHER" id="PTHR11220:SF54">
    <property type="entry name" value="OS02G0533200 PROTEIN"/>
    <property type="match status" value="1"/>
</dbReference>
<evidence type="ECO:0000313" key="6">
    <source>
        <dbReference type="Proteomes" id="UP001190926"/>
    </source>
</evidence>
<protein>
    <submittedName>
        <fullName evidence="5">SOUL heme-binding family protein</fullName>
    </submittedName>
</protein>
<evidence type="ECO:0000313" key="5">
    <source>
        <dbReference type="EMBL" id="KAH6837802.1"/>
    </source>
</evidence>
<dbReference type="SUPFAM" id="SSF55136">
    <property type="entry name" value="Probable bacterial effector-binding domain"/>
    <property type="match status" value="2"/>
</dbReference>
<dbReference type="SUPFAM" id="SSF47661">
    <property type="entry name" value="t-snare proteins"/>
    <property type="match status" value="1"/>
</dbReference>
<reference evidence="5 6" key="1">
    <citation type="journal article" date="2021" name="Nat. Commun.">
        <title>Incipient diploidization of the medicinal plant Perilla within 10,000 years.</title>
        <authorList>
            <person name="Zhang Y."/>
            <person name="Shen Q."/>
            <person name="Leng L."/>
            <person name="Zhang D."/>
            <person name="Chen S."/>
            <person name="Shi Y."/>
            <person name="Ning Z."/>
            <person name="Chen S."/>
        </authorList>
    </citation>
    <scope>NUCLEOTIDE SEQUENCE [LARGE SCALE GENOMIC DNA]</scope>
    <source>
        <strain evidence="6">cv. PC099</strain>
    </source>
</reference>
<feature type="domain" description="Syntaxin 6/10/61 N-terminal" evidence="4">
    <location>
        <begin position="26"/>
        <end position="85"/>
    </location>
</feature>